<gene>
    <name evidence="2" type="ORF">M422DRAFT_258689</name>
</gene>
<sequence>MVGTANKKKHLLDENSDEETRLQEQRVATKRRKTRSQKGLSAPTCVVSEPPSLVKKTAEPEVIDIEAEAGTGESDIDSVITISQSENRRKEDRVPIKSFFTMVDKSNPDDVQFCLVC</sequence>
<evidence type="ECO:0000313" key="2">
    <source>
        <dbReference type="EMBL" id="KIJ38579.1"/>
    </source>
</evidence>
<dbReference type="AlphaFoldDB" id="A0A0C9UUN4"/>
<organism evidence="2 3">
    <name type="scientific">Sphaerobolus stellatus (strain SS14)</name>
    <dbReference type="NCBI Taxonomy" id="990650"/>
    <lineage>
        <taxon>Eukaryota</taxon>
        <taxon>Fungi</taxon>
        <taxon>Dikarya</taxon>
        <taxon>Basidiomycota</taxon>
        <taxon>Agaricomycotina</taxon>
        <taxon>Agaricomycetes</taxon>
        <taxon>Phallomycetidae</taxon>
        <taxon>Geastrales</taxon>
        <taxon>Sphaerobolaceae</taxon>
        <taxon>Sphaerobolus</taxon>
    </lineage>
</organism>
<dbReference type="HOGENOM" id="CLU_2086341_0_0_1"/>
<evidence type="ECO:0000313" key="3">
    <source>
        <dbReference type="Proteomes" id="UP000054279"/>
    </source>
</evidence>
<keyword evidence="3" id="KW-1185">Reference proteome</keyword>
<dbReference type="Proteomes" id="UP000054279">
    <property type="component" value="Unassembled WGS sequence"/>
</dbReference>
<accession>A0A0C9UUN4</accession>
<proteinExistence type="predicted"/>
<name>A0A0C9UUN4_SPHS4</name>
<feature type="compositionally biased region" description="Basic residues" evidence="1">
    <location>
        <begin position="1"/>
        <end position="10"/>
    </location>
</feature>
<feature type="region of interest" description="Disordered" evidence="1">
    <location>
        <begin position="1"/>
        <end position="53"/>
    </location>
</feature>
<evidence type="ECO:0000256" key="1">
    <source>
        <dbReference type="SAM" id="MobiDB-lite"/>
    </source>
</evidence>
<protein>
    <submittedName>
        <fullName evidence="2">Uncharacterized protein</fullName>
    </submittedName>
</protein>
<reference evidence="2 3" key="1">
    <citation type="submission" date="2014-06" db="EMBL/GenBank/DDBJ databases">
        <title>Evolutionary Origins and Diversification of the Mycorrhizal Mutualists.</title>
        <authorList>
            <consortium name="DOE Joint Genome Institute"/>
            <consortium name="Mycorrhizal Genomics Consortium"/>
            <person name="Kohler A."/>
            <person name="Kuo A."/>
            <person name="Nagy L.G."/>
            <person name="Floudas D."/>
            <person name="Copeland A."/>
            <person name="Barry K.W."/>
            <person name="Cichocki N."/>
            <person name="Veneault-Fourrey C."/>
            <person name="LaButti K."/>
            <person name="Lindquist E.A."/>
            <person name="Lipzen A."/>
            <person name="Lundell T."/>
            <person name="Morin E."/>
            <person name="Murat C."/>
            <person name="Riley R."/>
            <person name="Ohm R."/>
            <person name="Sun H."/>
            <person name="Tunlid A."/>
            <person name="Henrissat B."/>
            <person name="Grigoriev I.V."/>
            <person name="Hibbett D.S."/>
            <person name="Martin F."/>
        </authorList>
    </citation>
    <scope>NUCLEOTIDE SEQUENCE [LARGE SCALE GENOMIC DNA]</scope>
    <source>
        <strain evidence="2 3">SS14</strain>
    </source>
</reference>
<dbReference type="EMBL" id="KN837159">
    <property type="protein sequence ID" value="KIJ38579.1"/>
    <property type="molecule type" value="Genomic_DNA"/>
</dbReference>